<feature type="compositionally biased region" description="Basic and acidic residues" evidence="1">
    <location>
        <begin position="10"/>
        <end position="23"/>
    </location>
</feature>
<reference evidence="2 3" key="1">
    <citation type="submission" date="2019-10" db="EMBL/GenBank/DDBJ databases">
        <title>Draft Genome Sequence of the Caffeine Degrading Methylotroph Methylorubrum populi PINKEL.</title>
        <authorList>
            <person name="Dawson S.C."/>
            <person name="Zhang X."/>
            <person name="Wright M.E."/>
            <person name="Sharma G."/>
            <person name="Langner J.T."/>
            <person name="Ditty J.L."/>
            <person name="Subuyuj G.A."/>
        </authorList>
    </citation>
    <scope>NUCLEOTIDE SEQUENCE [LARGE SCALE GENOMIC DNA]</scope>
    <source>
        <strain evidence="2 3">Pinkel</strain>
    </source>
</reference>
<feature type="region of interest" description="Disordered" evidence="1">
    <location>
        <begin position="1"/>
        <end position="23"/>
    </location>
</feature>
<dbReference type="AlphaFoldDB" id="A0A833J5H8"/>
<name>A0A833J5H8_9HYPH</name>
<accession>A0A833J5H8</accession>
<dbReference type="Proteomes" id="UP000469949">
    <property type="component" value="Unassembled WGS sequence"/>
</dbReference>
<proteinExistence type="predicted"/>
<organism evidence="2 3">
    <name type="scientific">Methylorubrum populi</name>
    <dbReference type="NCBI Taxonomy" id="223967"/>
    <lineage>
        <taxon>Bacteria</taxon>
        <taxon>Pseudomonadati</taxon>
        <taxon>Pseudomonadota</taxon>
        <taxon>Alphaproteobacteria</taxon>
        <taxon>Hyphomicrobiales</taxon>
        <taxon>Methylobacteriaceae</taxon>
        <taxon>Methylorubrum</taxon>
    </lineage>
</organism>
<dbReference type="EMBL" id="WEKV01000014">
    <property type="protein sequence ID" value="KAB7783661.1"/>
    <property type="molecule type" value="Genomic_DNA"/>
</dbReference>
<comment type="caution">
    <text evidence="2">The sequence shown here is derived from an EMBL/GenBank/DDBJ whole genome shotgun (WGS) entry which is preliminary data.</text>
</comment>
<sequence length="68" mass="7735">MEYQQSACAKSERPAHQAPRMDSEAIYERLRSSFQTDRDGLEGHLVAALPMKQVAELMRIRFRAGRAA</sequence>
<evidence type="ECO:0000313" key="2">
    <source>
        <dbReference type="EMBL" id="KAB7783661.1"/>
    </source>
</evidence>
<evidence type="ECO:0000256" key="1">
    <source>
        <dbReference type="SAM" id="MobiDB-lite"/>
    </source>
</evidence>
<protein>
    <submittedName>
        <fullName evidence="2">Uncharacterized protein</fullName>
    </submittedName>
</protein>
<evidence type="ECO:0000313" key="3">
    <source>
        <dbReference type="Proteomes" id="UP000469949"/>
    </source>
</evidence>
<gene>
    <name evidence="2" type="ORF">F8B43_3584</name>
</gene>